<comment type="caution">
    <text evidence="7">The sequence shown here is derived from an EMBL/GenBank/DDBJ whole genome shotgun (WGS) entry which is preliminary data.</text>
</comment>
<evidence type="ECO:0000313" key="7">
    <source>
        <dbReference type="EMBL" id="MBO8444575.1"/>
    </source>
</evidence>
<evidence type="ECO:0000256" key="3">
    <source>
        <dbReference type="ARBA" id="ARBA00022519"/>
    </source>
</evidence>
<dbReference type="InterPro" id="IPR004960">
    <property type="entry name" value="LipA_acyltrans"/>
</dbReference>
<dbReference type="Proteomes" id="UP000823619">
    <property type="component" value="Unassembled WGS sequence"/>
</dbReference>
<dbReference type="GO" id="GO:0009247">
    <property type="term" value="P:glycolipid biosynthetic process"/>
    <property type="evidence" value="ECO:0007669"/>
    <property type="project" value="UniProtKB-ARBA"/>
</dbReference>
<dbReference type="Pfam" id="PF03279">
    <property type="entry name" value="Lip_A_acyltrans"/>
    <property type="match status" value="1"/>
</dbReference>
<accession>A0A9D9EE23</accession>
<keyword evidence="4" id="KW-0808">Transferase</keyword>
<keyword evidence="6 7" id="KW-0012">Acyltransferase</keyword>
<sequence>MTGIEFKAKIYRSIISLFGKLPLNALYGIGDFASWILRSVISYRKYVIYTNLARSFPEKKYDEIEAIAKDYYKRLGNIAAETIWFGGCNGNGYKLHRQRIYDYTNPEVLLNANKERGVICMTSHCGNWELLGGIYEYSYTIDLTKHIDRNNFYVAYRAMYNKVSDKVFYENRRAPLPDYKGQVEDVKMLRHAVARKDNKPIYVLIADQFPYKACHPVGTFLNQPTVGMLGGFALAVKLGFAVLYMRQERAGRGHYRLSYEVITENAEGQDPEELMRKYFAMLEADIRKDPANWLWSHKRWH</sequence>
<evidence type="ECO:0000256" key="1">
    <source>
        <dbReference type="ARBA" id="ARBA00004533"/>
    </source>
</evidence>
<evidence type="ECO:0000256" key="6">
    <source>
        <dbReference type="ARBA" id="ARBA00023315"/>
    </source>
</evidence>
<protein>
    <submittedName>
        <fullName evidence="7">Lysophospholipid acyltransferase family protein</fullName>
    </submittedName>
</protein>
<dbReference type="CDD" id="cd07984">
    <property type="entry name" value="LPLAT_LABLAT-like"/>
    <property type="match status" value="1"/>
</dbReference>
<dbReference type="GO" id="GO:0016746">
    <property type="term" value="F:acyltransferase activity"/>
    <property type="evidence" value="ECO:0007669"/>
    <property type="project" value="UniProtKB-KW"/>
</dbReference>
<keyword evidence="5" id="KW-0472">Membrane</keyword>
<evidence type="ECO:0000256" key="4">
    <source>
        <dbReference type="ARBA" id="ARBA00022679"/>
    </source>
</evidence>
<dbReference type="AlphaFoldDB" id="A0A9D9EE23"/>
<reference evidence="7" key="2">
    <citation type="journal article" date="2021" name="PeerJ">
        <title>Extensive microbial diversity within the chicken gut microbiome revealed by metagenomics and culture.</title>
        <authorList>
            <person name="Gilroy R."/>
            <person name="Ravi A."/>
            <person name="Getino M."/>
            <person name="Pursley I."/>
            <person name="Horton D.L."/>
            <person name="Alikhan N.F."/>
            <person name="Baker D."/>
            <person name="Gharbi K."/>
            <person name="Hall N."/>
            <person name="Watson M."/>
            <person name="Adriaenssens E.M."/>
            <person name="Foster-Nyarko E."/>
            <person name="Jarju S."/>
            <person name="Secka A."/>
            <person name="Antonio M."/>
            <person name="Oren A."/>
            <person name="Chaudhuri R.R."/>
            <person name="La Ragione R."/>
            <person name="Hildebrand F."/>
            <person name="Pallen M.J."/>
        </authorList>
    </citation>
    <scope>NUCLEOTIDE SEQUENCE</scope>
    <source>
        <strain evidence="7">D5-748</strain>
    </source>
</reference>
<evidence type="ECO:0000256" key="2">
    <source>
        <dbReference type="ARBA" id="ARBA00022475"/>
    </source>
</evidence>
<gene>
    <name evidence="7" type="ORF">IAC23_02615</name>
</gene>
<keyword evidence="3" id="KW-0997">Cell inner membrane</keyword>
<evidence type="ECO:0000256" key="5">
    <source>
        <dbReference type="ARBA" id="ARBA00023136"/>
    </source>
</evidence>
<comment type="subcellular location">
    <subcellularLocation>
        <location evidence="1">Cell inner membrane</location>
    </subcellularLocation>
</comment>
<dbReference type="EMBL" id="JADIMO010000030">
    <property type="protein sequence ID" value="MBO8444575.1"/>
    <property type="molecule type" value="Genomic_DNA"/>
</dbReference>
<reference evidence="7" key="1">
    <citation type="submission" date="2020-10" db="EMBL/GenBank/DDBJ databases">
        <authorList>
            <person name="Gilroy R."/>
        </authorList>
    </citation>
    <scope>NUCLEOTIDE SEQUENCE</scope>
    <source>
        <strain evidence="7">D5-748</strain>
    </source>
</reference>
<dbReference type="PANTHER" id="PTHR30606">
    <property type="entry name" value="LIPID A BIOSYNTHESIS LAUROYL ACYLTRANSFERASE"/>
    <property type="match status" value="1"/>
</dbReference>
<dbReference type="GO" id="GO:0005886">
    <property type="term" value="C:plasma membrane"/>
    <property type="evidence" value="ECO:0007669"/>
    <property type="project" value="UniProtKB-SubCell"/>
</dbReference>
<keyword evidence="2" id="KW-1003">Cell membrane</keyword>
<organism evidence="7 8">
    <name type="scientific">Candidatus Cryptobacteroides merdavium</name>
    <dbReference type="NCBI Taxonomy" id="2840769"/>
    <lineage>
        <taxon>Bacteria</taxon>
        <taxon>Pseudomonadati</taxon>
        <taxon>Bacteroidota</taxon>
        <taxon>Bacteroidia</taxon>
        <taxon>Bacteroidales</taxon>
        <taxon>Candidatus Cryptobacteroides</taxon>
    </lineage>
</organism>
<evidence type="ECO:0000313" key="8">
    <source>
        <dbReference type="Proteomes" id="UP000823619"/>
    </source>
</evidence>
<name>A0A9D9EE23_9BACT</name>
<dbReference type="PANTHER" id="PTHR30606:SF10">
    <property type="entry name" value="PHOSPHATIDYLINOSITOL MANNOSIDE ACYLTRANSFERASE"/>
    <property type="match status" value="1"/>
</dbReference>
<proteinExistence type="predicted"/>